<gene>
    <name evidence="1" type="ORF">EI555_005878</name>
</gene>
<proteinExistence type="predicted"/>
<dbReference type="Proteomes" id="UP000308365">
    <property type="component" value="Unassembled WGS sequence"/>
</dbReference>
<comment type="caution">
    <text evidence="1">The sequence shown here is derived from an EMBL/GenBank/DDBJ whole genome shotgun (WGS) entry which is preliminary data.</text>
</comment>
<protein>
    <submittedName>
        <fullName evidence="1">Uncharacterized protein</fullName>
    </submittedName>
</protein>
<organism evidence="1 2">
    <name type="scientific">Monodon monoceros</name>
    <name type="common">Narwhal</name>
    <name type="synonym">Ceratodon monodon</name>
    <dbReference type="NCBI Taxonomy" id="40151"/>
    <lineage>
        <taxon>Eukaryota</taxon>
        <taxon>Metazoa</taxon>
        <taxon>Chordata</taxon>
        <taxon>Craniata</taxon>
        <taxon>Vertebrata</taxon>
        <taxon>Euteleostomi</taxon>
        <taxon>Mammalia</taxon>
        <taxon>Eutheria</taxon>
        <taxon>Laurasiatheria</taxon>
        <taxon>Artiodactyla</taxon>
        <taxon>Whippomorpha</taxon>
        <taxon>Cetacea</taxon>
        <taxon>Odontoceti</taxon>
        <taxon>Monodontidae</taxon>
        <taxon>Monodon</taxon>
    </lineage>
</organism>
<dbReference type="AlphaFoldDB" id="A0A4U1EJ87"/>
<reference evidence="2" key="1">
    <citation type="journal article" date="2019" name="IScience">
        <title>Narwhal Genome Reveals Long-Term Low Genetic Diversity despite Current Large Abundance Size.</title>
        <authorList>
            <person name="Westbury M.V."/>
            <person name="Petersen B."/>
            <person name="Garde E."/>
            <person name="Heide-Jorgensen M.P."/>
            <person name="Lorenzen E.D."/>
        </authorList>
    </citation>
    <scope>NUCLEOTIDE SEQUENCE [LARGE SCALE GENOMIC DNA]</scope>
</reference>
<accession>A0A4U1EJ87</accession>
<name>A0A4U1EJ87_MONMO</name>
<evidence type="ECO:0000313" key="2">
    <source>
        <dbReference type="Proteomes" id="UP000308365"/>
    </source>
</evidence>
<evidence type="ECO:0000313" key="1">
    <source>
        <dbReference type="EMBL" id="TKC36392.1"/>
    </source>
</evidence>
<dbReference type="EMBL" id="RWIC01001311">
    <property type="protein sequence ID" value="TKC36392.1"/>
    <property type="molecule type" value="Genomic_DNA"/>
</dbReference>
<sequence length="85" mass="9555">CWPRDPVGVAALKPKQLPQKQKTTPFSSGFCFSFLLLSLAQGHGRSNSRVVAKPISLPADPMELKNLEYRPVKVRRHFDHSKLLS</sequence>
<feature type="non-terminal residue" evidence="1">
    <location>
        <position position="1"/>
    </location>
</feature>